<name>A0A644XKE5_9ZZZZ</name>
<dbReference type="GO" id="GO:0009401">
    <property type="term" value="P:phosphoenolpyruvate-dependent sugar phosphotransferase system"/>
    <property type="evidence" value="ECO:0007669"/>
    <property type="project" value="UniProtKB-KW"/>
</dbReference>
<dbReference type="EMBL" id="VSSQ01002322">
    <property type="protein sequence ID" value="MPM14693.1"/>
    <property type="molecule type" value="Genomic_DNA"/>
</dbReference>
<feature type="domain" description="PTS EIIB type-4" evidence="8">
    <location>
        <begin position="1"/>
        <end position="157"/>
    </location>
</feature>
<evidence type="ECO:0000256" key="5">
    <source>
        <dbReference type="ARBA" id="ARBA00022679"/>
    </source>
</evidence>
<evidence type="ECO:0000259" key="8">
    <source>
        <dbReference type="PROSITE" id="PS51101"/>
    </source>
</evidence>
<comment type="subcellular location">
    <subcellularLocation>
        <location evidence="1">Cytoplasm</location>
    </subcellularLocation>
</comment>
<dbReference type="AlphaFoldDB" id="A0A644XKE5"/>
<dbReference type="PROSITE" id="PS51101">
    <property type="entry name" value="PTS_EIIB_TYPE_4"/>
    <property type="match status" value="1"/>
</dbReference>
<reference evidence="9" key="1">
    <citation type="submission" date="2019-08" db="EMBL/GenBank/DDBJ databases">
        <authorList>
            <person name="Kucharzyk K."/>
            <person name="Murdoch R.W."/>
            <person name="Higgins S."/>
            <person name="Loffler F."/>
        </authorList>
    </citation>
    <scope>NUCLEOTIDE SEQUENCE</scope>
</reference>
<evidence type="ECO:0000256" key="3">
    <source>
        <dbReference type="ARBA" id="ARBA00022490"/>
    </source>
</evidence>
<evidence type="ECO:0000256" key="7">
    <source>
        <dbReference type="ARBA" id="ARBA00022777"/>
    </source>
</evidence>
<comment type="caution">
    <text evidence="9">The sequence shown here is derived from an EMBL/GenBank/DDBJ whole genome shotgun (WGS) entry which is preliminary data.</text>
</comment>
<dbReference type="InterPro" id="IPR036667">
    <property type="entry name" value="PTS_IIB_sorbose-sp_sf"/>
</dbReference>
<dbReference type="GO" id="GO:0005737">
    <property type="term" value="C:cytoplasm"/>
    <property type="evidence" value="ECO:0007669"/>
    <property type="project" value="UniProtKB-SubCell"/>
</dbReference>
<gene>
    <name evidence="9" type="ORF">SDC9_61057</name>
</gene>
<organism evidence="9">
    <name type="scientific">bioreactor metagenome</name>
    <dbReference type="NCBI Taxonomy" id="1076179"/>
    <lineage>
        <taxon>unclassified sequences</taxon>
        <taxon>metagenomes</taxon>
        <taxon>ecological metagenomes</taxon>
    </lineage>
</organism>
<dbReference type="GO" id="GO:0008982">
    <property type="term" value="F:protein-N(PI)-phosphohistidine-sugar phosphotransferase activity"/>
    <property type="evidence" value="ECO:0007669"/>
    <property type="project" value="InterPro"/>
</dbReference>
<dbReference type="SUPFAM" id="SSF52728">
    <property type="entry name" value="PTS IIb component"/>
    <property type="match status" value="1"/>
</dbReference>
<dbReference type="InterPro" id="IPR004720">
    <property type="entry name" value="PTS_IIB_sorbose-sp"/>
</dbReference>
<protein>
    <submittedName>
        <fullName evidence="9">Putative phosphotransferase enzyme IIB component</fullName>
        <ecNumber evidence="9">2.7.1.-</ecNumber>
    </submittedName>
</protein>
<accession>A0A644XKE5</accession>
<sequence>MIKLVRIDHRLLHGQVVFAWVNRLNINRIIVVDDVAANDEFKKMSLKLAKPNDVKLNIFAVEDALNRKEKIKNLPENVAVIFGNTKNCLSFCKELTGEIKEINYGGIPKKTDSIEYDKAVYLNAEELEDSKKLKALGFRLYSQQTPTNALIELNDKF</sequence>
<proteinExistence type="predicted"/>
<dbReference type="GO" id="GO:0016301">
    <property type="term" value="F:kinase activity"/>
    <property type="evidence" value="ECO:0007669"/>
    <property type="project" value="UniProtKB-KW"/>
</dbReference>
<dbReference type="Gene3D" id="3.40.35.10">
    <property type="entry name" value="Phosphotransferase system, sorbose subfamily IIB component"/>
    <property type="match status" value="1"/>
</dbReference>
<keyword evidence="3" id="KW-0963">Cytoplasm</keyword>
<evidence type="ECO:0000256" key="2">
    <source>
        <dbReference type="ARBA" id="ARBA00022448"/>
    </source>
</evidence>
<dbReference type="EC" id="2.7.1.-" evidence="9"/>
<keyword evidence="2" id="KW-0813">Transport</keyword>
<keyword evidence="7" id="KW-0418">Kinase</keyword>
<keyword evidence="4" id="KW-0762">Sugar transport</keyword>
<evidence type="ECO:0000256" key="4">
    <source>
        <dbReference type="ARBA" id="ARBA00022597"/>
    </source>
</evidence>
<evidence type="ECO:0000256" key="1">
    <source>
        <dbReference type="ARBA" id="ARBA00004496"/>
    </source>
</evidence>
<keyword evidence="6" id="KW-0598">Phosphotransferase system</keyword>
<evidence type="ECO:0000256" key="6">
    <source>
        <dbReference type="ARBA" id="ARBA00022683"/>
    </source>
</evidence>
<keyword evidence="5 9" id="KW-0808">Transferase</keyword>
<evidence type="ECO:0000313" key="9">
    <source>
        <dbReference type="EMBL" id="MPM14693.1"/>
    </source>
</evidence>
<dbReference type="Pfam" id="PF03830">
    <property type="entry name" value="PTSIIB_sorb"/>
    <property type="match status" value="1"/>
</dbReference>